<dbReference type="PANTHER" id="PTHR24030">
    <property type="entry name" value="PROTEIN CMSS1"/>
    <property type="match status" value="1"/>
</dbReference>
<dbReference type="GO" id="GO:0030686">
    <property type="term" value="C:90S preribosome"/>
    <property type="evidence" value="ECO:0007669"/>
    <property type="project" value="TreeGrafter"/>
</dbReference>
<gene>
    <name evidence="2" type="ORF">BCV70DRAFT_202082</name>
</gene>
<organism evidence="2 3">
    <name type="scientific">Testicularia cyperi</name>
    <dbReference type="NCBI Taxonomy" id="1882483"/>
    <lineage>
        <taxon>Eukaryota</taxon>
        <taxon>Fungi</taxon>
        <taxon>Dikarya</taxon>
        <taxon>Basidiomycota</taxon>
        <taxon>Ustilaginomycotina</taxon>
        <taxon>Ustilaginomycetes</taxon>
        <taxon>Ustilaginales</taxon>
        <taxon>Anthracoideaceae</taxon>
        <taxon>Testicularia</taxon>
    </lineage>
</organism>
<evidence type="ECO:0000256" key="1">
    <source>
        <dbReference type="SAM" id="MobiDB-lite"/>
    </source>
</evidence>
<feature type="compositionally biased region" description="Low complexity" evidence="1">
    <location>
        <begin position="220"/>
        <end position="234"/>
    </location>
</feature>
<dbReference type="AlphaFoldDB" id="A0A317XKH2"/>
<dbReference type="Pfam" id="PF14617">
    <property type="entry name" value="CMS1"/>
    <property type="match status" value="2"/>
</dbReference>
<dbReference type="OrthoDB" id="1929311at2759"/>
<feature type="region of interest" description="Disordered" evidence="1">
    <location>
        <begin position="1"/>
        <end position="105"/>
    </location>
</feature>
<feature type="compositionally biased region" description="Acidic residues" evidence="1">
    <location>
        <begin position="1"/>
        <end position="16"/>
    </location>
</feature>
<dbReference type="PANTHER" id="PTHR24030:SF0">
    <property type="entry name" value="PROTEIN CMSS1"/>
    <property type="match status" value="1"/>
</dbReference>
<name>A0A317XKH2_9BASI</name>
<reference evidence="2 3" key="1">
    <citation type="journal article" date="2018" name="Mol. Biol. Evol.">
        <title>Broad Genomic Sampling Reveals a Smut Pathogenic Ancestry of the Fungal Clade Ustilaginomycotina.</title>
        <authorList>
            <person name="Kijpornyongpan T."/>
            <person name="Mondo S.J."/>
            <person name="Barry K."/>
            <person name="Sandor L."/>
            <person name="Lee J."/>
            <person name="Lipzen A."/>
            <person name="Pangilinan J."/>
            <person name="LaButti K."/>
            <person name="Hainaut M."/>
            <person name="Henrissat B."/>
            <person name="Grigoriev I.V."/>
            <person name="Spatafora J.W."/>
            <person name="Aime M.C."/>
        </authorList>
    </citation>
    <scope>NUCLEOTIDE SEQUENCE [LARGE SCALE GENOMIC DNA]</scope>
    <source>
        <strain evidence="2 3">MCA 3645</strain>
    </source>
</reference>
<evidence type="ECO:0000313" key="3">
    <source>
        <dbReference type="Proteomes" id="UP000246740"/>
    </source>
</evidence>
<dbReference type="InterPro" id="IPR032704">
    <property type="entry name" value="Cms1"/>
</dbReference>
<protein>
    <submittedName>
        <fullName evidence="2">Uncharacterized protein</fullName>
    </submittedName>
</protein>
<sequence>MADTLEENYVLDEEQDAYSIQGSDDGAEAEAVNIGNGDPPLEQQDYSGPDDDSSPRQQAEQSTAAGSSSTETAAEEAARKEAKKRKRKEKEKARKQKRAALTAEFAQGVGSVATQPPDMQADYLSSKQAKTFSKLSELEMDEIRLRERMLLDTTSFRDARKEENLVAFVRQCVPQAGQKLSDASDAINVQPGQPAVIVLTGNALRSAELARVLRPLLPAQASASDKSSSSAANAKDGRPAKKQRTAYSGNGNGKQAQSSQKEEQSGGGGGGGATVAKLFARHFKLKEHEAWLKDHITPLAAGTPQRVAALIASGSLKLDSLVALVIDQTWVDQKQRNVFDTPETRDELMKLLSHEKVMAALKRSHAPTKLALF</sequence>
<dbReference type="Proteomes" id="UP000246740">
    <property type="component" value="Unassembled WGS sequence"/>
</dbReference>
<dbReference type="FunCoup" id="A0A317XKH2">
    <property type="interactions" value="80"/>
</dbReference>
<proteinExistence type="predicted"/>
<dbReference type="InParanoid" id="A0A317XKH2"/>
<dbReference type="GO" id="GO:0005634">
    <property type="term" value="C:nucleus"/>
    <property type="evidence" value="ECO:0007669"/>
    <property type="project" value="TreeGrafter"/>
</dbReference>
<accession>A0A317XKH2</accession>
<dbReference type="EMBL" id="KZ819199">
    <property type="protein sequence ID" value="PWY98302.1"/>
    <property type="molecule type" value="Genomic_DNA"/>
</dbReference>
<evidence type="ECO:0000313" key="2">
    <source>
        <dbReference type="EMBL" id="PWY98302.1"/>
    </source>
</evidence>
<feature type="compositionally biased region" description="Basic residues" evidence="1">
    <location>
        <begin position="81"/>
        <end position="98"/>
    </location>
</feature>
<feature type="compositionally biased region" description="Low complexity" evidence="1">
    <location>
        <begin position="57"/>
        <end position="72"/>
    </location>
</feature>
<feature type="region of interest" description="Disordered" evidence="1">
    <location>
        <begin position="220"/>
        <end position="271"/>
    </location>
</feature>
<dbReference type="STRING" id="1882483.A0A317XKH2"/>
<keyword evidence="3" id="KW-1185">Reference proteome</keyword>